<gene>
    <name evidence="6" type="ORF">FNM00_00020</name>
</gene>
<accession>A0A554SNV7</accession>
<keyword evidence="4 5" id="KW-0472">Membrane</keyword>
<dbReference type="PANTHER" id="PTHR33514">
    <property type="entry name" value="PROTEIN ABCI12, CHLOROPLASTIC"/>
    <property type="match status" value="1"/>
</dbReference>
<reference evidence="6 7" key="1">
    <citation type="submission" date="2019-07" db="EMBL/GenBank/DDBJ databases">
        <authorList>
            <person name="Zhao L.H."/>
        </authorList>
    </citation>
    <scope>NUCLEOTIDE SEQUENCE [LARGE SCALE GENOMIC DNA]</scope>
    <source>
        <strain evidence="6 7">Co35</strain>
    </source>
</reference>
<dbReference type="EMBL" id="VLNT01000001">
    <property type="protein sequence ID" value="TSD68024.1"/>
    <property type="molecule type" value="Genomic_DNA"/>
</dbReference>
<dbReference type="CDD" id="cd16914">
    <property type="entry name" value="EcfT"/>
    <property type="match status" value="1"/>
</dbReference>
<keyword evidence="7" id="KW-1185">Reference proteome</keyword>
<comment type="caution">
    <text evidence="6">The sequence shown here is derived from an EMBL/GenBank/DDBJ whole genome shotgun (WGS) entry which is preliminary data.</text>
</comment>
<proteinExistence type="predicted"/>
<organism evidence="6 7">
    <name type="scientific">Aeromicrobium piscarium</name>
    <dbReference type="NCBI Taxonomy" id="2590901"/>
    <lineage>
        <taxon>Bacteria</taxon>
        <taxon>Bacillati</taxon>
        <taxon>Actinomycetota</taxon>
        <taxon>Actinomycetes</taxon>
        <taxon>Propionibacteriales</taxon>
        <taxon>Nocardioidaceae</taxon>
        <taxon>Aeromicrobium</taxon>
    </lineage>
</organism>
<evidence type="ECO:0000256" key="2">
    <source>
        <dbReference type="ARBA" id="ARBA00022692"/>
    </source>
</evidence>
<dbReference type="Pfam" id="PF02361">
    <property type="entry name" value="CbiQ"/>
    <property type="match status" value="1"/>
</dbReference>
<evidence type="ECO:0000256" key="3">
    <source>
        <dbReference type="ARBA" id="ARBA00022989"/>
    </source>
</evidence>
<feature type="transmembrane region" description="Helical" evidence="5">
    <location>
        <begin position="269"/>
        <end position="288"/>
    </location>
</feature>
<evidence type="ECO:0000256" key="1">
    <source>
        <dbReference type="ARBA" id="ARBA00004141"/>
    </source>
</evidence>
<name>A0A554SNV7_9ACTN</name>
<dbReference type="RefSeq" id="WP_143910970.1">
    <property type="nucleotide sequence ID" value="NZ_VLNT01000001.1"/>
</dbReference>
<feature type="transmembrane region" description="Helical" evidence="5">
    <location>
        <begin position="23"/>
        <end position="55"/>
    </location>
</feature>
<dbReference type="InterPro" id="IPR003339">
    <property type="entry name" value="ABC/ECF_trnsptr_transmembrane"/>
</dbReference>
<dbReference type="Proteomes" id="UP000316988">
    <property type="component" value="Unassembled WGS sequence"/>
</dbReference>
<feature type="transmembrane region" description="Helical" evidence="5">
    <location>
        <begin position="242"/>
        <end position="263"/>
    </location>
</feature>
<feature type="transmembrane region" description="Helical" evidence="5">
    <location>
        <begin position="67"/>
        <end position="84"/>
    </location>
</feature>
<dbReference type="AlphaFoldDB" id="A0A554SNV7"/>
<evidence type="ECO:0000313" key="6">
    <source>
        <dbReference type="EMBL" id="TSD68024.1"/>
    </source>
</evidence>
<feature type="transmembrane region" description="Helical" evidence="5">
    <location>
        <begin position="340"/>
        <end position="357"/>
    </location>
</feature>
<dbReference type="GO" id="GO:0005886">
    <property type="term" value="C:plasma membrane"/>
    <property type="evidence" value="ECO:0007669"/>
    <property type="project" value="UniProtKB-ARBA"/>
</dbReference>
<sequence length="366" mass="38723">MVVTASPTQRRQRRARDLHPGAWWIWALGLTAAASATTNPVVLVLVIAVACLVVASRRGDAPWARAFRFYLWFGAVIVVVRVLYRLVFGGGSVAGDTVLIHLPEVPLPDVISGIRLLGDVTSTAVLAGLYDGLRLAAVVICVGAANALANPKRLLASVPPALYEVGTALVVTMSVFPQLAESVQRVHRARRLRGEPGKGVGALRRLVVPVLEDALERSMTLAAGMDARGYGRAGTASVRARAVTGGFLLAGLFGLCVGTYAFLDQTAPRWLSWPVLAVGVGCAAIGFLRAGERVQRTRYRPDRWRSAELVTASCGLIAAVGMRIVDPVAAFPSLTTAPDVSIMALVAVLVAAVPAFATPEPRRAVR</sequence>
<evidence type="ECO:0000256" key="5">
    <source>
        <dbReference type="SAM" id="Phobius"/>
    </source>
</evidence>
<dbReference type="PANTHER" id="PTHR33514:SF15">
    <property type="entry name" value="COBALT TRANSPORT PROTEIN"/>
    <property type="match status" value="1"/>
</dbReference>
<keyword evidence="3 5" id="KW-1133">Transmembrane helix</keyword>
<protein>
    <submittedName>
        <fullName evidence="6">Energy-coupling factor transporter transmembrane protein EcfT</fullName>
    </submittedName>
</protein>
<evidence type="ECO:0000313" key="7">
    <source>
        <dbReference type="Proteomes" id="UP000316988"/>
    </source>
</evidence>
<keyword evidence="2 5" id="KW-0812">Transmembrane</keyword>
<evidence type="ECO:0000256" key="4">
    <source>
        <dbReference type="ARBA" id="ARBA00023136"/>
    </source>
</evidence>
<comment type="subcellular location">
    <subcellularLocation>
        <location evidence="1">Membrane</location>
        <topology evidence="1">Multi-pass membrane protein</topology>
    </subcellularLocation>
</comment>
<dbReference type="OrthoDB" id="5187293at2"/>
<feature type="transmembrane region" description="Helical" evidence="5">
    <location>
        <begin position="309"/>
        <end position="334"/>
    </location>
</feature>